<dbReference type="RefSeq" id="WP_386820259.1">
    <property type="nucleotide sequence ID" value="NZ_JBHUIT010000017.1"/>
</dbReference>
<evidence type="ECO:0000256" key="1">
    <source>
        <dbReference type="SAM" id="Phobius"/>
    </source>
</evidence>
<protein>
    <submittedName>
        <fullName evidence="2">Uncharacterized protein</fullName>
    </submittedName>
</protein>
<reference evidence="3" key="1">
    <citation type="journal article" date="2019" name="Int. J. Syst. Evol. Microbiol.">
        <title>The Global Catalogue of Microorganisms (GCM) 10K type strain sequencing project: providing services to taxonomists for standard genome sequencing and annotation.</title>
        <authorList>
            <consortium name="The Broad Institute Genomics Platform"/>
            <consortium name="The Broad Institute Genome Sequencing Center for Infectious Disease"/>
            <person name="Wu L."/>
            <person name="Ma J."/>
        </authorList>
    </citation>
    <scope>NUCLEOTIDE SEQUENCE [LARGE SCALE GENOMIC DNA]</scope>
    <source>
        <strain evidence="3">CGMCC 4.7106</strain>
    </source>
</reference>
<proteinExistence type="predicted"/>
<name>A0ABW5DBG3_9BACT</name>
<feature type="transmembrane region" description="Helical" evidence="1">
    <location>
        <begin position="81"/>
        <end position="104"/>
    </location>
</feature>
<feature type="transmembrane region" description="Helical" evidence="1">
    <location>
        <begin position="12"/>
        <end position="31"/>
    </location>
</feature>
<accession>A0ABW5DBG3</accession>
<keyword evidence="1" id="KW-1133">Transmembrane helix</keyword>
<evidence type="ECO:0000313" key="2">
    <source>
        <dbReference type="EMBL" id="MFD2256971.1"/>
    </source>
</evidence>
<dbReference type="EMBL" id="JBHUIT010000017">
    <property type="protein sequence ID" value="MFD2256971.1"/>
    <property type="molecule type" value="Genomic_DNA"/>
</dbReference>
<sequence>MSFPIASIDGARPVFMIVMGVFLMIVAWRMAKDLRGWSARLIVGGAFLLGLGYAMLLPMYDAGLIERFHSRATMQDPAAALAWHVVKILVMNCGWLVFGLGVGIHSGLFVVPVAQQVPATEKSKLARTHESVA</sequence>
<evidence type="ECO:0000313" key="3">
    <source>
        <dbReference type="Proteomes" id="UP001597375"/>
    </source>
</evidence>
<feature type="transmembrane region" description="Helical" evidence="1">
    <location>
        <begin position="37"/>
        <end position="60"/>
    </location>
</feature>
<dbReference type="Proteomes" id="UP001597375">
    <property type="component" value="Unassembled WGS sequence"/>
</dbReference>
<keyword evidence="1" id="KW-0812">Transmembrane</keyword>
<keyword evidence="3" id="KW-1185">Reference proteome</keyword>
<keyword evidence="1" id="KW-0472">Membrane</keyword>
<gene>
    <name evidence="2" type="ORF">ACFSSA_09805</name>
</gene>
<organism evidence="2 3">
    <name type="scientific">Luteolibacter algae</name>
    <dbReference type="NCBI Taxonomy" id="454151"/>
    <lineage>
        <taxon>Bacteria</taxon>
        <taxon>Pseudomonadati</taxon>
        <taxon>Verrucomicrobiota</taxon>
        <taxon>Verrucomicrobiia</taxon>
        <taxon>Verrucomicrobiales</taxon>
        <taxon>Verrucomicrobiaceae</taxon>
        <taxon>Luteolibacter</taxon>
    </lineage>
</organism>
<comment type="caution">
    <text evidence="2">The sequence shown here is derived from an EMBL/GenBank/DDBJ whole genome shotgun (WGS) entry which is preliminary data.</text>
</comment>